<evidence type="ECO:0000256" key="5">
    <source>
        <dbReference type="SAM" id="Phobius"/>
    </source>
</evidence>
<proteinExistence type="predicted"/>
<dbReference type="PATRIC" id="fig|1122241.3.peg.14"/>
<feature type="transmembrane region" description="Helical" evidence="5">
    <location>
        <begin position="180"/>
        <end position="198"/>
    </location>
</feature>
<feature type="transmembrane region" description="Helical" evidence="5">
    <location>
        <begin position="70"/>
        <end position="99"/>
    </location>
</feature>
<evidence type="ECO:0000256" key="1">
    <source>
        <dbReference type="ARBA" id="ARBA00004141"/>
    </source>
</evidence>
<dbReference type="InterPro" id="IPR006977">
    <property type="entry name" value="Yip1_dom"/>
</dbReference>
<feature type="transmembrane region" description="Helical" evidence="5">
    <location>
        <begin position="30"/>
        <end position="49"/>
    </location>
</feature>
<accession>A0A151B0K4</accession>
<protein>
    <submittedName>
        <fullName evidence="7">Yip1 domain protein</fullName>
    </submittedName>
</protein>
<organism evidence="7 8">
    <name type="scientific">Moorella mulderi DSM 14980</name>
    <dbReference type="NCBI Taxonomy" id="1122241"/>
    <lineage>
        <taxon>Bacteria</taxon>
        <taxon>Bacillati</taxon>
        <taxon>Bacillota</taxon>
        <taxon>Clostridia</taxon>
        <taxon>Neomoorellales</taxon>
        <taxon>Neomoorellaceae</taxon>
        <taxon>Neomoorella</taxon>
    </lineage>
</organism>
<dbReference type="GO" id="GO:0016020">
    <property type="term" value="C:membrane"/>
    <property type="evidence" value="ECO:0007669"/>
    <property type="project" value="UniProtKB-SubCell"/>
</dbReference>
<feature type="transmembrane region" description="Helical" evidence="5">
    <location>
        <begin position="111"/>
        <end position="133"/>
    </location>
</feature>
<feature type="transmembrane region" description="Helical" evidence="5">
    <location>
        <begin position="205"/>
        <end position="228"/>
    </location>
</feature>
<feature type="domain" description="Yip1" evidence="6">
    <location>
        <begin position="11"/>
        <end position="218"/>
    </location>
</feature>
<keyword evidence="2 5" id="KW-0812">Transmembrane</keyword>
<evidence type="ECO:0000256" key="2">
    <source>
        <dbReference type="ARBA" id="ARBA00022692"/>
    </source>
</evidence>
<reference evidence="7 8" key="1">
    <citation type="submission" date="2016-02" db="EMBL/GenBank/DDBJ databases">
        <title>Genome sequence of Moorella mulderi DSM 14980.</title>
        <authorList>
            <person name="Poehlein A."/>
            <person name="Daniel R."/>
        </authorList>
    </citation>
    <scope>NUCLEOTIDE SEQUENCE [LARGE SCALE GENOMIC DNA]</scope>
    <source>
        <strain evidence="7 8">DSM 14980</strain>
    </source>
</reference>
<keyword evidence="4 5" id="KW-0472">Membrane</keyword>
<evidence type="ECO:0000313" key="7">
    <source>
        <dbReference type="EMBL" id="KYH33313.1"/>
    </source>
</evidence>
<dbReference type="RefSeq" id="WP_062279935.1">
    <property type="nucleotide sequence ID" value="NZ_LTBC01000001.1"/>
</dbReference>
<dbReference type="AlphaFoldDB" id="A0A151B0K4"/>
<keyword evidence="8" id="KW-1185">Reference proteome</keyword>
<comment type="subcellular location">
    <subcellularLocation>
        <location evidence="1">Membrane</location>
        <topology evidence="1">Multi-pass membrane protein</topology>
    </subcellularLocation>
</comment>
<evidence type="ECO:0000259" key="6">
    <source>
        <dbReference type="Pfam" id="PF04893"/>
    </source>
</evidence>
<dbReference type="Proteomes" id="UP000075670">
    <property type="component" value="Unassembled WGS sequence"/>
</dbReference>
<comment type="caution">
    <text evidence="7">The sequence shown here is derived from an EMBL/GenBank/DDBJ whole genome shotgun (WGS) entry which is preliminary data.</text>
</comment>
<name>A0A151B0K4_9FIRM</name>
<evidence type="ECO:0000256" key="4">
    <source>
        <dbReference type="ARBA" id="ARBA00023136"/>
    </source>
</evidence>
<dbReference type="EMBL" id="LTBC01000001">
    <property type="protein sequence ID" value="KYH33313.1"/>
    <property type="molecule type" value="Genomic_DNA"/>
</dbReference>
<feature type="transmembrane region" description="Helical" evidence="5">
    <location>
        <begin position="140"/>
        <end position="160"/>
    </location>
</feature>
<evidence type="ECO:0000256" key="3">
    <source>
        <dbReference type="ARBA" id="ARBA00022989"/>
    </source>
</evidence>
<evidence type="ECO:0000313" key="8">
    <source>
        <dbReference type="Proteomes" id="UP000075670"/>
    </source>
</evidence>
<dbReference type="OrthoDB" id="1723022at2"/>
<sequence>MQEHSWPGMLWGVLVRPGVTFNEWPEKAPFWPPALTLIGFNLILTLVALPKARAIVLLGLEKSPLPADELAIATTIVNYFVPAMAILGALIVPLIIWVAEAGAISLVGRAFGLQVTVAGLLPVAAVAWVAPLLGSLIQTLLILALPLEAMNQVKVSLAAFLPPSPHPGVGYLLLDKINPFVIWNFVLLGLGTAAVARVDNRRGLAVVLVIWMVYVAVSIALSMAAMALNPAVH</sequence>
<keyword evidence="3 5" id="KW-1133">Transmembrane helix</keyword>
<dbReference type="Pfam" id="PF04893">
    <property type="entry name" value="Yip1"/>
    <property type="match status" value="1"/>
</dbReference>
<gene>
    <name evidence="7" type="ORF">MOMUL_00140</name>
</gene>